<dbReference type="InterPro" id="IPR021827">
    <property type="entry name" value="Nup186/Nup192/Nup205"/>
</dbReference>
<dbReference type="eggNOG" id="KOG1835">
    <property type="taxonomic scope" value="Eukaryota"/>
</dbReference>
<comment type="similarity">
    <text evidence="2">Belongs to the NUP186/NUP192/NUP205 family.</text>
</comment>
<evidence type="ECO:0000256" key="3">
    <source>
        <dbReference type="ARBA" id="ARBA00022448"/>
    </source>
</evidence>
<keyword evidence="6" id="KW-1185">Reference proteome</keyword>
<dbReference type="GO" id="GO:0006997">
    <property type="term" value="P:nucleus organization"/>
    <property type="evidence" value="ECO:0000315"/>
    <property type="project" value="UniProtKB"/>
</dbReference>
<dbReference type="GO" id="GO:0009792">
    <property type="term" value="P:embryo development ending in birth or egg hatching"/>
    <property type="evidence" value="ECO:0000315"/>
    <property type="project" value="UniProtKB"/>
</dbReference>
<accession>Q21436</accession>
<protein>
    <submittedName>
        <fullName evidence="5">Nuclear Pore complex Protein</fullName>
    </submittedName>
</protein>
<dbReference type="UCSC" id="K12D12.2.1">
    <property type="organism name" value="c. elegans"/>
</dbReference>
<dbReference type="Bgee" id="WBGene00003789">
    <property type="expression patterns" value="Expressed in embryo and 4 other cell types or tissues"/>
</dbReference>
<gene>
    <name evidence="5 7" type="primary">npp-3</name>
    <name evidence="5" type="ORF">CELE_K12D12.2</name>
    <name evidence="7" type="ORF">K12D12.2</name>
</gene>
<dbReference type="EMBL" id="BX284602">
    <property type="protein sequence ID" value="CAA88864.1"/>
    <property type="molecule type" value="Genomic_DNA"/>
</dbReference>
<keyword evidence="8" id="KW-1267">Proteomics identification</keyword>
<evidence type="ECO:0000256" key="2">
    <source>
        <dbReference type="ARBA" id="ARBA00005892"/>
    </source>
</evidence>
<dbReference type="PANTHER" id="PTHR31344">
    <property type="entry name" value="NUCLEAR PORE COMPLEX PROTEIN NUP205"/>
    <property type="match status" value="1"/>
</dbReference>
<dbReference type="AlphaFoldDB" id="Q21436"/>
<dbReference type="GO" id="GO:1903379">
    <property type="term" value="P:regulation of mitotic chromosome condensation"/>
    <property type="evidence" value="ECO:0000315"/>
    <property type="project" value="UniProtKB"/>
</dbReference>
<dbReference type="Proteomes" id="UP000001940">
    <property type="component" value="Chromosome II"/>
</dbReference>
<dbReference type="GeneID" id="174823"/>
<name>Q21436_CAEEL</name>
<dbReference type="GO" id="GO:0006999">
    <property type="term" value="P:nuclear pore organization"/>
    <property type="evidence" value="ECO:0000318"/>
    <property type="project" value="GO_Central"/>
</dbReference>
<proteinExistence type="evidence at protein level"/>
<dbReference type="GO" id="GO:0000132">
    <property type="term" value="P:establishment of mitotic spindle orientation"/>
    <property type="evidence" value="ECO:0000315"/>
    <property type="project" value="WormBase"/>
</dbReference>
<dbReference type="GO" id="GO:0044611">
    <property type="term" value="C:nuclear pore inner ring"/>
    <property type="evidence" value="ECO:0000318"/>
    <property type="project" value="GO_Central"/>
</dbReference>
<dbReference type="DIP" id="DIP-24696N"/>
<keyword evidence="4" id="KW-0539">Nucleus</keyword>
<evidence type="ECO:0000256" key="4">
    <source>
        <dbReference type="ARBA" id="ARBA00023242"/>
    </source>
</evidence>
<dbReference type="Pfam" id="PF11894">
    <property type="entry name" value="Nup192"/>
    <property type="match status" value="1"/>
</dbReference>
<dbReference type="GO" id="GO:0009794">
    <property type="term" value="P:regulation of mitotic cell cycle, embryonic"/>
    <property type="evidence" value="ECO:0000315"/>
    <property type="project" value="UniProtKB"/>
</dbReference>
<dbReference type="GO" id="GO:0006606">
    <property type="term" value="P:protein import into nucleus"/>
    <property type="evidence" value="ECO:0000315"/>
    <property type="project" value="UniProtKB"/>
</dbReference>
<dbReference type="GO" id="GO:0017056">
    <property type="term" value="F:structural constituent of nuclear pore"/>
    <property type="evidence" value="ECO:0000318"/>
    <property type="project" value="GO_Central"/>
</dbReference>
<dbReference type="OrthoDB" id="2019644at2759"/>
<dbReference type="WormBase" id="K12D12.2">
    <property type="protein sequence ID" value="CE02271"/>
    <property type="gene ID" value="WBGene00003789"/>
    <property type="gene designation" value="npp-3"/>
</dbReference>
<dbReference type="AGR" id="WB:WBGene00003789"/>
<dbReference type="InParanoid" id="Q21436"/>
<reference evidence="5 6" key="1">
    <citation type="journal article" date="1998" name="Science">
        <title>Genome sequence of the nematode C. elegans: a platform for investigating biology.</title>
        <authorList>
            <consortium name="The C. elegans sequencing consortium"/>
            <person name="Sulson J.E."/>
            <person name="Waterston R."/>
        </authorList>
    </citation>
    <scope>NUCLEOTIDE SEQUENCE [LARGE SCALE GENOMIC DNA]</scope>
    <source>
        <strain evidence="5 6">Bristol N2</strain>
    </source>
</reference>
<keyword evidence="3" id="KW-0813">Transport</keyword>
<dbReference type="PIR" id="T23617">
    <property type="entry name" value="T23617"/>
</dbReference>
<sequence length="1696" mass="191325">MWIEIRKFYELIVSFTAFDDDRKINELFNEIEKYRWRLSNILLNPRRTGKDREKLKPGNVEMAGVEVALDEEICSEALILSDIFQLNELEAVDLILAGEAQKIHFEGLNRGLIAVVCYYDAHRLLIATMRQMLKWDREDIPQRISKFLNSTFINEDVIKNLFQQLINFTVQSEFARLQSPDVNGLGGSKHQKLVRNAIEEIRSEVIGCISMICEIPGGNAVSISNHLFQIVKAVPPEKLSCSSLTAWISLVKITSSEVLSQVHDAQQVLTNMIAHIRNETDWSDQAMCGTLQLACAVALKSIASSPSDHLGIENIKVDVERVIDRSIRNMAFHYLRQAIIKSEHFRYAHQFMIIDELLKQLISYFPAKLMETERNSTDELNFLDDQKKEQSTTQKPDPKSQTVHITDKVTAQLSSTDPSNNYDSALSQYENFLRCFVDLYEMQVTDYAHQKNARTARERELQEQIEENSMAFSTERSIELCRLLERARLPNHHVVHSVAYLEMCAAVCKNENTAALLYDIFSKEHCGPDSYGWESLASALKGYDRLYREQKYASNSRHNQSQTMSMSTSFHQQQSLNLTLRPGDKITIPAQELSGLVAWIHMATKVAQLNERAAMRFSDDPSWTLCSVVASLSTSPVPLSMKASMLDLLTAVARLKGSAPRIWQAIHLNQLCYSSDGGTLMGIQQELEERECVAKQYDVSLAFVKLMTTLLMHRSLPEYATPFIQFVTRSILAHFSTRSYNSVVQMWELAEWSLRATNALLEHGIVEPRAVASNEVHIAILTQCLNDTPMYRAITRVIMEDCQAHNDPYVTRQSPSSDAALIALRILSRAIILHPALRACARVSSSDIMIASIPSLVFSPIISASACTPLDLVFHYLHMTDDYPVHSLYAARILRDVMATRGAAEVKMLELLRSRNSAASHVRAVRAAICATSIQYTIDDSLAKEEDTDNPHFARGETARILIETLSDAIDCQVTRTGNRLTDTNNICYYLLAFRPSKAHTKELYQADDVLTGLHYVLYIIEQFVMSKKPFDLPFSALLEPAFRLMQRLVSITCPFSKPVLCFMRSSNIIEKLTTSPFICSALTLESARDNTYAQGVFAVRRMIVGYILHFAAVEISAMLTTGHFSRPEKLYRALLESSSLVAEYTQMEEDDDDEDMAPVASGSNDKANLLFSLIRRATVPRKNELLYPNLVHFDVAKLHELFDACLTVNIYGVAQYDVLYLNRLLRREIETVYTESGEMKYVQKEMEGVLEYCAEINASLLSESASERIVSGCTALLNVFSVFAPVNFFSNKMQIVIFRDACYVLIEMASGVGGSSLVTACQTFHRLVLTLTKLAQVEYPRLLDLREFFAPLFKSMIDLFLQPGEKCVDAKVQLYKTMRFILRTLFEKNSIDTVNEAEEWLLDGLIAPLETPSSDEIVNIVDKMADEIARHLEGSIADLPKHRKAAGIMLANDLIHEDLKGNKKICNHFSKSGVPRILCEELLHIDFDWNIVTAARKEGGGGVAGVNQAEHISNYNLFISILTFLTRYGTSESGWHVLAELAVSEILAEMPPFIEPPKELFLKPETVKVKGTSAHAYANALDLGLHFCKQMCTKTKWKKQSLKVLAFVQRLGEVFQQLMRAEIECDCLETAKALVYEISINDEALIGIIDGDQVLRQLKLAEDSKTVKSNARRQFINKGSTFGAPRQLYSTLQPV</sequence>
<evidence type="ECO:0000313" key="5">
    <source>
        <dbReference type="EMBL" id="CAA88864.1"/>
    </source>
</evidence>
<dbReference type="FunCoup" id="Q21436">
    <property type="interactions" value="2695"/>
</dbReference>
<comment type="subcellular location">
    <subcellularLocation>
        <location evidence="1">Nucleus</location>
    </subcellularLocation>
</comment>
<dbReference type="HOGENOM" id="CLU_001929_1_0_1"/>
<evidence type="ECO:0000313" key="7">
    <source>
        <dbReference type="WormBase" id="K12D12.2"/>
    </source>
</evidence>
<dbReference type="CTD" id="174823"/>
<dbReference type="OMA" id="CCCQPSI"/>
<dbReference type="STRING" id="6239.K12D12.2.1"/>
<organism evidence="5 6">
    <name type="scientific">Caenorhabditis elegans</name>
    <dbReference type="NCBI Taxonomy" id="6239"/>
    <lineage>
        <taxon>Eukaryota</taxon>
        <taxon>Metazoa</taxon>
        <taxon>Ecdysozoa</taxon>
        <taxon>Nematoda</taxon>
        <taxon>Chromadorea</taxon>
        <taxon>Rhabditida</taxon>
        <taxon>Rhabditina</taxon>
        <taxon>Rhabditomorpha</taxon>
        <taxon>Rhabditoidea</taxon>
        <taxon>Rhabditidae</taxon>
        <taxon>Peloderinae</taxon>
        <taxon>Caenorhabditis</taxon>
    </lineage>
</organism>
<evidence type="ECO:0000256" key="1">
    <source>
        <dbReference type="ARBA" id="ARBA00004123"/>
    </source>
</evidence>
<dbReference type="SMR" id="Q21436"/>
<dbReference type="GO" id="GO:0110039">
    <property type="term" value="P:positive regulation of nematode male tail tip morphogenesis"/>
    <property type="evidence" value="ECO:0000315"/>
    <property type="project" value="UniProtKB"/>
</dbReference>
<dbReference type="GO" id="GO:0051292">
    <property type="term" value="P:nuclear pore complex assembly"/>
    <property type="evidence" value="ECO:0000315"/>
    <property type="project" value="UniProtKB"/>
</dbReference>
<evidence type="ECO:0007829" key="8">
    <source>
        <dbReference type="PeptideAtlas" id="Q21436"/>
    </source>
</evidence>
<dbReference type="PhylomeDB" id="Q21436"/>
<dbReference type="PaxDb" id="6239-K12D12.2.1"/>
<dbReference type="PANTHER" id="PTHR31344:SF0">
    <property type="entry name" value="NUCLEAR PORE COMPLEX PROTEIN NUP205"/>
    <property type="match status" value="1"/>
</dbReference>
<dbReference type="PeptideAtlas" id="Q21436"/>
<dbReference type="KEGG" id="cel:CELE_K12D12.2"/>
<dbReference type="RefSeq" id="NP_496534.1">
    <property type="nucleotide sequence ID" value="NM_064133.5"/>
</dbReference>
<evidence type="ECO:0000313" key="6">
    <source>
        <dbReference type="Proteomes" id="UP000001940"/>
    </source>
</evidence>